<name>A0A914PKD6_9BILA</name>
<evidence type="ECO:0000313" key="2">
    <source>
        <dbReference type="WBParaSite" id="PDA_v2.g1522.t1"/>
    </source>
</evidence>
<evidence type="ECO:0000313" key="1">
    <source>
        <dbReference type="Proteomes" id="UP000887578"/>
    </source>
</evidence>
<organism evidence="1 2">
    <name type="scientific">Panagrolaimus davidi</name>
    <dbReference type="NCBI Taxonomy" id="227884"/>
    <lineage>
        <taxon>Eukaryota</taxon>
        <taxon>Metazoa</taxon>
        <taxon>Ecdysozoa</taxon>
        <taxon>Nematoda</taxon>
        <taxon>Chromadorea</taxon>
        <taxon>Rhabditida</taxon>
        <taxon>Tylenchina</taxon>
        <taxon>Panagrolaimomorpha</taxon>
        <taxon>Panagrolaimoidea</taxon>
        <taxon>Panagrolaimidae</taxon>
        <taxon>Panagrolaimus</taxon>
    </lineage>
</organism>
<dbReference type="WBParaSite" id="PDA_v2.g1522.t1">
    <property type="protein sequence ID" value="PDA_v2.g1522.t1"/>
    <property type="gene ID" value="PDA_v2.g1522"/>
</dbReference>
<proteinExistence type="predicted"/>
<protein>
    <submittedName>
        <fullName evidence="2">Uncharacterized protein</fullName>
    </submittedName>
</protein>
<keyword evidence="1" id="KW-1185">Reference proteome</keyword>
<reference evidence="2" key="1">
    <citation type="submission" date="2022-11" db="UniProtKB">
        <authorList>
            <consortium name="WormBaseParasite"/>
        </authorList>
    </citation>
    <scope>IDENTIFICATION</scope>
</reference>
<dbReference type="AlphaFoldDB" id="A0A914PKD6"/>
<accession>A0A914PKD6</accession>
<sequence>MSAEPIPEEADLNVSANLREQSKELWDTAIEKLISEKKSRIILKTQTEVDNILGILQKAKNGTKFSREQSKEHYMLNRYRYVVNDDESLTLLTKNEKKVPIKE</sequence>
<dbReference type="Proteomes" id="UP000887578">
    <property type="component" value="Unplaced"/>
</dbReference>